<evidence type="ECO:0000259" key="6">
    <source>
        <dbReference type="Pfam" id="PF25973"/>
    </source>
</evidence>
<dbReference type="FunFam" id="2.40.30.170:FF:000010">
    <property type="entry name" value="Efflux RND transporter periplasmic adaptor subunit"/>
    <property type="match status" value="1"/>
</dbReference>
<evidence type="ECO:0000256" key="1">
    <source>
        <dbReference type="ARBA" id="ARBA00009477"/>
    </source>
</evidence>
<gene>
    <name evidence="7" type="ORF">GGR06_000252</name>
</gene>
<feature type="domain" description="CusB-like beta-barrel" evidence="5">
    <location>
        <begin position="215"/>
        <end position="292"/>
    </location>
</feature>
<comment type="caution">
    <text evidence="7">The sequence shown here is derived from an EMBL/GenBank/DDBJ whole genome shotgun (WGS) entry which is preliminary data.</text>
</comment>
<evidence type="ECO:0000313" key="8">
    <source>
        <dbReference type="Proteomes" id="UP000560658"/>
    </source>
</evidence>
<keyword evidence="8" id="KW-1185">Reference proteome</keyword>
<feature type="coiled-coil region" evidence="3">
    <location>
        <begin position="108"/>
        <end position="166"/>
    </location>
</feature>
<keyword evidence="3" id="KW-0175">Coiled coil</keyword>
<keyword evidence="4" id="KW-0732">Signal</keyword>
<protein>
    <submittedName>
        <fullName evidence="7">Cobalt-zinc-cadmium efflux system membrane fusion protein</fullName>
    </submittedName>
</protein>
<feature type="signal peptide" evidence="4">
    <location>
        <begin position="1"/>
        <end position="21"/>
    </location>
</feature>
<evidence type="ECO:0000313" key="7">
    <source>
        <dbReference type="EMBL" id="MBB4042493.1"/>
    </source>
</evidence>
<sequence length="365" mass="40314">MSKKKAIQLVWIMGVIFLASCTGGTGKQDNSNKVETMEDAFLRSVKTCKVAYSNEEEELTLNGKVEYDPDKVISYVSLVNGIAERTFCSLGDKVQKGQTLLTIRSAELNSLRAEMIASESEIKVAQREWQTAQTMHADNMLSEKELLEAQAKLKQAQAAYDKIHNDISMYGVGKNNGSFSIPAPASGYIVDKNISSGSTVSPDSGPLFTIADLSKVWITANVYATNLQFVKEGMEVEITTLSYPDELFHGQINSLSQVFDPEEKVLKARIVMDNKSLKLKPEMSVVVKLKSEKQTRCTSIPSDALIFDKDHYFVIVETSAGKFTVREVLLKGHNGQTTYVASGLLEGENVVINNQLLIYTGLKEK</sequence>
<dbReference type="PANTHER" id="PTHR30097">
    <property type="entry name" value="CATION EFFLUX SYSTEM PROTEIN CUSB"/>
    <property type="match status" value="1"/>
</dbReference>
<dbReference type="Proteomes" id="UP000560658">
    <property type="component" value="Unassembled WGS sequence"/>
</dbReference>
<dbReference type="PANTHER" id="PTHR30097:SF4">
    <property type="entry name" value="SLR6042 PROTEIN"/>
    <property type="match status" value="1"/>
</dbReference>
<dbReference type="Gene3D" id="2.40.30.170">
    <property type="match status" value="1"/>
</dbReference>
<reference evidence="7" key="1">
    <citation type="submission" date="2020-08" db="EMBL/GenBank/DDBJ databases">
        <title>Genomic Encyclopedia of Type Strains, Phase IV (KMG-IV): sequencing the most valuable type-strain genomes for metagenomic binning, comparative biology and taxonomic classification.</title>
        <authorList>
            <person name="Goeker M."/>
        </authorList>
    </citation>
    <scope>NUCLEOTIDE SEQUENCE [LARGE SCALE GENOMIC DNA]</scope>
    <source>
        <strain evidence="7">DSM 105720</strain>
    </source>
</reference>
<dbReference type="SUPFAM" id="SSF111369">
    <property type="entry name" value="HlyD-like secretion proteins"/>
    <property type="match status" value="1"/>
</dbReference>
<dbReference type="InterPro" id="IPR051909">
    <property type="entry name" value="MFP_Cation_Efflux"/>
</dbReference>
<dbReference type="GO" id="GO:0060003">
    <property type="term" value="P:copper ion export"/>
    <property type="evidence" value="ECO:0007669"/>
    <property type="project" value="TreeGrafter"/>
</dbReference>
<evidence type="ECO:0000259" key="5">
    <source>
        <dbReference type="Pfam" id="PF25954"/>
    </source>
</evidence>
<dbReference type="Pfam" id="PF25973">
    <property type="entry name" value="BSH_CzcB"/>
    <property type="match status" value="1"/>
</dbReference>
<dbReference type="Gene3D" id="2.40.50.100">
    <property type="match status" value="1"/>
</dbReference>
<organism evidence="7 8">
    <name type="scientific">Bacteroides reticulotermitis</name>
    <dbReference type="NCBI Taxonomy" id="1133319"/>
    <lineage>
        <taxon>Bacteria</taxon>
        <taxon>Pseudomonadati</taxon>
        <taxon>Bacteroidota</taxon>
        <taxon>Bacteroidia</taxon>
        <taxon>Bacteroidales</taxon>
        <taxon>Bacteroidaceae</taxon>
        <taxon>Bacteroides</taxon>
    </lineage>
</organism>
<name>A0A840D2J5_9BACE</name>
<dbReference type="EMBL" id="JACIER010000001">
    <property type="protein sequence ID" value="MBB4042493.1"/>
    <property type="molecule type" value="Genomic_DNA"/>
</dbReference>
<comment type="similarity">
    <text evidence="1">Belongs to the membrane fusion protein (MFP) (TC 8.A.1) family.</text>
</comment>
<dbReference type="AlphaFoldDB" id="A0A840D2J5"/>
<dbReference type="Gene3D" id="2.40.420.20">
    <property type="match status" value="1"/>
</dbReference>
<feature type="domain" description="CzcB-like barrel-sandwich hybrid" evidence="6">
    <location>
        <begin position="76"/>
        <end position="212"/>
    </location>
</feature>
<dbReference type="GO" id="GO:0015679">
    <property type="term" value="P:plasma membrane copper ion transport"/>
    <property type="evidence" value="ECO:0007669"/>
    <property type="project" value="TreeGrafter"/>
</dbReference>
<evidence type="ECO:0000256" key="3">
    <source>
        <dbReference type="SAM" id="Coils"/>
    </source>
</evidence>
<dbReference type="InterPro" id="IPR058792">
    <property type="entry name" value="Beta-barrel_RND_2"/>
</dbReference>
<dbReference type="InterPro" id="IPR058647">
    <property type="entry name" value="BSH_CzcB-like"/>
</dbReference>
<dbReference type="NCBIfam" id="TIGR01730">
    <property type="entry name" value="RND_mfp"/>
    <property type="match status" value="1"/>
</dbReference>
<dbReference type="GO" id="GO:0016020">
    <property type="term" value="C:membrane"/>
    <property type="evidence" value="ECO:0007669"/>
    <property type="project" value="InterPro"/>
</dbReference>
<evidence type="ECO:0000256" key="2">
    <source>
        <dbReference type="ARBA" id="ARBA00022448"/>
    </source>
</evidence>
<dbReference type="GO" id="GO:0022857">
    <property type="term" value="F:transmembrane transporter activity"/>
    <property type="evidence" value="ECO:0007669"/>
    <property type="project" value="InterPro"/>
</dbReference>
<keyword evidence="2" id="KW-0813">Transport</keyword>
<evidence type="ECO:0000256" key="4">
    <source>
        <dbReference type="SAM" id="SignalP"/>
    </source>
</evidence>
<dbReference type="InterPro" id="IPR006143">
    <property type="entry name" value="RND_pump_MFP"/>
</dbReference>
<dbReference type="PROSITE" id="PS51257">
    <property type="entry name" value="PROKAR_LIPOPROTEIN"/>
    <property type="match status" value="1"/>
</dbReference>
<dbReference type="Pfam" id="PF25954">
    <property type="entry name" value="Beta-barrel_RND_2"/>
    <property type="match status" value="1"/>
</dbReference>
<proteinExistence type="inferred from homology"/>
<dbReference type="RefSeq" id="WP_183207562.1">
    <property type="nucleotide sequence ID" value="NZ_JACIER010000001.1"/>
</dbReference>
<feature type="chain" id="PRO_5032671592" evidence="4">
    <location>
        <begin position="22"/>
        <end position="365"/>
    </location>
</feature>
<accession>A0A840D2J5</accession>
<dbReference type="GO" id="GO:0030313">
    <property type="term" value="C:cell envelope"/>
    <property type="evidence" value="ECO:0007669"/>
    <property type="project" value="TreeGrafter"/>
</dbReference>